<name>A0ACB7WQS2_DIOAL</name>
<evidence type="ECO:0000313" key="1">
    <source>
        <dbReference type="EMBL" id="KAH7690899.1"/>
    </source>
</evidence>
<accession>A0ACB7WQS2</accession>
<keyword evidence="1" id="KW-0723">Serine/threonine-protein kinase</keyword>
<reference evidence="2" key="1">
    <citation type="journal article" date="2022" name="Nat. Commun.">
        <title>Chromosome evolution and the genetic basis of agronomically important traits in greater yam.</title>
        <authorList>
            <person name="Bredeson J.V."/>
            <person name="Lyons J.B."/>
            <person name="Oniyinde I.O."/>
            <person name="Okereke N.R."/>
            <person name="Kolade O."/>
            <person name="Nnabue I."/>
            <person name="Nwadili C.O."/>
            <person name="Hribova E."/>
            <person name="Parker M."/>
            <person name="Nwogha J."/>
            <person name="Shu S."/>
            <person name="Carlson J."/>
            <person name="Kariba R."/>
            <person name="Muthemba S."/>
            <person name="Knop K."/>
            <person name="Barton G.J."/>
            <person name="Sherwood A.V."/>
            <person name="Lopez-Montes A."/>
            <person name="Asiedu R."/>
            <person name="Jamnadass R."/>
            <person name="Muchugi A."/>
            <person name="Goodstein D."/>
            <person name="Egesi C.N."/>
            <person name="Featherston J."/>
            <person name="Asfaw A."/>
            <person name="Simpson G.G."/>
            <person name="Dolezel J."/>
            <person name="Hendre P.S."/>
            <person name="Van Deynze A."/>
            <person name="Kumar P.L."/>
            <person name="Obidiegwu J.E."/>
            <person name="Bhattacharjee R."/>
            <person name="Rokhsar D.S."/>
        </authorList>
    </citation>
    <scope>NUCLEOTIDE SEQUENCE [LARGE SCALE GENOMIC DNA]</scope>
    <source>
        <strain evidence="2">cv. TDa95/00328</strain>
    </source>
</reference>
<gene>
    <name evidence="1" type="ORF">IHE45_02G080200</name>
</gene>
<organism evidence="1 2">
    <name type="scientific">Dioscorea alata</name>
    <name type="common">Purple yam</name>
    <dbReference type="NCBI Taxonomy" id="55571"/>
    <lineage>
        <taxon>Eukaryota</taxon>
        <taxon>Viridiplantae</taxon>
        <taxon>Streptophyta</taxon>
        <taxon>Embryophyta</taxon>
        <taxon>Tracheophyta</taxon>
        <taxon>Spermatophyta</taxon>
        <taxon>Magnoliopsida</taxon>
        <taxon>Liliopsida</taxon>
        <taxon>Dioscoreales</taxon>
        <taxon>Dioscoreaceae</taxon>
        <taxon>Dioscorea</taxon>
    </lineage>
</organism>
<sequence length="1033" mass="114352">MESAWLPSSMMLLVLQLLLFSIFHDNHVVFNMATASKIESQGRALLQWKATLETQELLNTWTSNTSPCNWTGITCRYNGHLMPTITMIQLASIGLEGKLETLNFFALPSVRLLDLRGNHLHGSIPVSISALSKLTALALSDNNLTGIIPSELGNLTRLNILWLSQNQISGSIPPTLGNLTNLQSLRLSTNKLSGTIPLEVCVLVKLRRLSISRNFLVGSIPHEIGYLVNLNILHLSSNSITGSIPQILGNLTQLVSLFLYDNQISGSIPLTFGNLTHLVSLYLFENQISGSIPTSFGNLMALTEVELFENKLSGSIPPLGSLKGLTHLALFNNYLSGTVPDELANLTNLIDLQLANNSLSGNLPPDLAKGGLLKFLALGYNNFQGLVPISLKNSTNLVRVRLERNRFTGDISQSFGVHPHLNYIDLSFNRLIGTLSPSWGACLNLTSLKISGNKINGSIPSEISLLPKLQLLDISSNNLIGKIPREFSSLSNIYLLNMSNNHLSGAIPTEIGGLHSLEILDLSSNYFSGEIPMQLENCRKLRSLKLSDNNLNGTISVQLGNLNLNDVLDLSNNLFSGEIPSQLGKLTELQKLNLSHNQLIGGIPSSFQYMVGLMSLDLSYNSLYGSLPDNSFFHKAPIEWFIHNKGLCGQVHGLPPCNQSLLINRDDSGKHYRIILLVVIPIVSILFLLLLLQISLLCNKRQPREKFTTNNSVEEFDGYFKSIWSVSSGKEAYQEIIRATENFHNKYQIGVGACSVVYKATLSSGGTLAIKKIQEEEGQVNDQAFHNEIQALVQVRHRSIVRFYGFCSANKHCFLAYEYMERGSLGAILRSEEEAMELDWIKRMNIIRDIAEALSYLHHDCAPPIVHRDITTNNILLDEEYNARISDFGISKLLKPDSSHWSMLAGTYGYMAPELAYMMRVTERCDVYSFGVVALEVMHGAHPGDLINNGLSMSMLVKDILDQRLSIFHLNDQVANQVVVVILIAMKCIDTDPQSRPTMQRVTQALSSSKLRTMTGSHSLYTLTVDNLMDIQI</sequence>
<evidence type="ECO:0000313" key="2">
    <source>
        <dbReference type="Proteomes" id="UP000827976"/>
    </source>
</evidence>
<keyword evidence="1" id="KW-0808">Transferase</keyword>
<dbReference type="EC" id="2.7.11.1" evidence="1"/>
<keyword evidence="1" id="KW-0418">Kinase</keyword>
<dbReference type="Proteomes" id="UP000827976">
    <property type="component" value="Chromosome 2"/>
</dbReference>
<comment type="caution">
    <text evidence="1">The sequence shown here is derived from an EMBL/GenBank/DDBJ whole genome shotgun (WGS) entry which is preliminary data.</text>
</comment>
<dbReference type="EMBL" id="CM037012">
    <property type="protein sequence ID" value="KAH7690899.1"/>
    <property type="molecule type" value="Genomic_DNA"/>
</dbReference>
<protein>
    <submittedName>
        <fullName evidence="1">Non-specific serine/threonine protein kinase protein</fullName>
        <ecNumber evidence="1">2.7.11.1</ecNumber>
    </submittedName>
</protein>
<keyword evidence="2" id="KW-1185">Reference proteome</keyword>
<proteinExistence type="predicted"/>